<dbReference type="EMBL" id="CP119311">
    <property type="protein sequence ID" value="WEK36119.1"/>
    <property type="molecule type" value="Genomic_DNA"/>
</dbReference>
<protein>
    <submittedName>
        <fullName evidence="1">Uncharacterized protein</fullName>
    </submittedName>
</protein>
<evidence type="ECO:0000313" key="2">
    <source>
        <dbReference type="Proteomes" id="UP001220610"/>
    </source>
</evidence>
<sequence length="230" mass="26505">MITYSNYPNLKYLSLDIPFDLSAVISAGHTKEAREFMRADPAIRKMYKSVQTLNSQGNRPKHYYLRSQEFAILLNDNSYCSKRRNQFLKRMPAHPRYGVICFLDYTYFTYWISGPAHPENKQVPITSMTVGLFRKDCLLSFEECSIQSRSINLNGNGFPGNTDVALRRESVRFATAVLGYLTNRQVTPVPSRINHTGERIWMTLNPDIYPLVKAPANKTKSNIDRKKNDH</sequence>
<reference evidence="1" key="1">
    <citation type="submission" date="2023-03" db="EMBL/GenBank/DDBJ databases">
        <title>Andean soil-derived lignocellulolytic bacterial consortium as a source of novel taxa and putative plastic-active enzymes.</title>
        <authorList>
            <person name="Diaz-Garcia L."/>
            <person name="Chuvochina M."/>
            <person name="Feuerriegel G."/>
            <person name="Bunk B."/>
            <person name="Sproer C."/>
            <person name="Streit W.R."/>
            <person name="Rodriguez L.M."/>
            <person name="Overmann J."/>
            <person name="Jimenez D.J."/>
        </authorList>
    </citation>
    <scope>NUCLEOTIDE SEQUENCE</scope>
    <source>
        <strain evidence="1">MAG 7</strain>
    </source>
</reference>
<accession>A0AAJ5WTZ3</accession>
<proteinExistence type="predicted"/>
<gene>
    <name evidence="1" type="ORF">P0Y53_01280</name>
</gene>
<dbReference type="Proteomes" id="UP001220610">
    <property type="component" value="Chromosome"/>
</dbReference>
<organism evidence="1 2">
    <name type="scientific">Candidatus Pseudobacter hemicellulosilyticus</name>
    <dbReference type="NCBI Taxonomy" id="3121375"/>
    <lineage>
        <taxon>Bacteria</taxon>
        <taxon>Pseudomonadati</taxon>
        <taxon>Bacteroidota</taxon>
        <taxon>Chitinophagia</taxon>
        <taxon>Chitinophagales</taxon>
        <taxon>Chitinophagaceae</taxon>
        <taxon>Pseudobacter</taxon>
    </lineage>
</organism>
<evidence type="ECO:0000313" key="1">
    <source>
        <dbReference type="EMBL" id="WEK36119.1"/>
    </source>
</evidence>
<name>A0AAJ5WTZ3_9BACT</name>
<dbReference type="AlphaFoldDB" id="A0AAJ5WTZ3"/>